<evidence type="ECO:0000313" key="3">
    <source>
        <dbReference type="EMBL" id="RBM62014.1"/>
    </source>
</evidence>
<accession>A0A366AI00</accession>
<keyword evidence="1" id="KW-0472">Membrane</keyword>
<evidence type="ECO:0000256" key="1">
    <source>
        <dbReference type="SAM" id="Phobius"/>
    </source>
</evidence>
<evidence type="ECO:0000313" key="4">
    <source>
        <dbReference type="EMBL" id="RBM80521.1"/>
    </source>
</evidence>
<dbReference type="EMBL" id="QKKS01000022">
    <property type="protein sequence ID" value="RBM80521.1"/>
    <property type="molecule type" value="Genomic_DNA"/>
</dbReference>
<name>A0A366AI00_9VIBR</name>
<dbReference type="EMBL" id="QKKR01000008">
    <property type="protein sequence ID" value="RBM56182.1"/>
    <property type="molecule type" value="Genomic_DNA"/>
</dbReference>
<sequence>MLGFFIVSPKPSIVVVIALNFVALGGVVFVIIHHYHHQAVRPLVFFYIPYLQSHQVVQGSACSGKGKSQLDIAILPYYPIFQLLIRIFSRLGIFVTANLLD</sequence>
<evidence type="ECO:0000313" key="7">
    <source>
        <dbReference type="Proteomes" id="UP000252488"/>
    </source>
</evidence>
<organism evidence="4 6">
    <name type="scientific">Vibrio paracholerae</name>
    <dbReference type="NCBI Taxonomy" id="650003"/>
    <lineage>
        <taxon>Bacteria</taxon>
        <taxon>Pseudomonadati</taxon>
        <taxon>Pseudomonadota</taxon>
        <taxon>Gammaproteobacteria</taxon>
        <taxon>Vibrionales</taxon>
        <taxon>Vibrionaceae</taxon>
        <taxon>Vibrio</taxon>
    </lineage>
</organism>
<dbReference type="EMBL" id="QKKU01000112">
    <property type="protein sequence ID" value="RBM62014.1"/>
    <property type="molecule type" value="Genomic_DNA"/>
</dbReference>
<dbReference type="Proteomes" id="UP000252427">
    <property type="component" value="Unassembled WGS sequence"/>
</dbReference>
<dbReference type="Proteomes" id="UP000252488">
    <property type="component" value="Unassembled WGS sequence"/>
</dbReference>
<evidence type="ECO:0000313" key="5">
    <source>
        <dbReference type="Proteomes" id="UP000252199"/>
    </source>
</evidence>
<keyword evidence="1" id="KW-1133">Transmembrane helix</keyword>
<evidence type="ECO:0000313" key="6">
    <source>
        <dbReference type="Proteomes" id="UP000252427"/>
    </source>
</evidence>
<comment type="caution">
    <text evidence="4">The sequence shown here is derived from an EMBL/GenBank/DDBJ whole genome shotgun (WGS) entry which is preliminary data.</text>
</comment>
<accession>A0A366ANJ3</accession>
<evidence type="ECO:0000313" key="2">
    <source>
        <dbReference type="EMBL" id="RBM56182.1"/>
    </source>
</evidence>
<dbReference type="AlphaFoldDB" id="A0A366AI00"/>
<gene>
    <name evidence="2" type="ORF">DLR69_07020</name>
    <name evidence="4" type="ORF">DLR70_11225</name>
    <name evidence="3" type="ORF">DLR72_16695</name>
</gene>
<feature type="transmembrane region" description="Helical" evidence="1">
    <location>
        <begin position="12"/>
        <end position="32"/>
    </location>
</feature>
<reference evidence="5 6" key="1">
    <citation type="submission" date="2018-06" db="EMBL/GenBank/DDBJ databases">
        <title>Draft genome sequences of nine Vibrio sp. clinical isolates from across the United States representing the closest known relative of Vibrio cholerae.</title>
        <authorList>
            <person name="Islam M.T."/>
            <person name="Liang K."/>
            <person name="Im M.S."/>
            <person name="Winkjer J."/>
            <person name="Busby S."/>
            <person name="Batra D."/>
            <person name="Rowe L."/>
            <person name="Tarr C.L."/>
            <person name="Boucher Y."/>
        </authorList>
    </citation>
    <scope>NUCLEOTIDE SEQUENCE [LARGE SCALE GENOMIC DNA]</scope>
    <source>
        <strain evidence="2 7">2016V-1111</strain>
        <strain evidence="4 6">2016V-1114</strain>
        <strain evidence="3 5">2017V-1110</strain>
    </source>
</reference>
<keyword evidence="7" id="KW-1185">Reference proteome</keyword>
<protein>
    <submittedName>
        <fullName evidence="4">Integrase</fullName>
    </submittedName>
</protein>
<keyword evidence="1" id="KW-0812">Transmembrane</keyword>
<dbReference type="Proteomes" id="UP000252199">
    <property type="component" value="Unassembled WGS sequence"/>
</dbReference>
<proteinExistence type="predicted"/>